<proteinExistence type="inferred from homology"/>
<dbReference type="EC" id="3.4.-.-" evidence="3"/>
<evidence type="ECO:0000313" key="6">
    <source>
        <dbReference type="Proteomes" id="UP001362899"/>
    </source>
</evidence>
<comment type="caution">
    <text evidence="5">The sequence shown here is derived from an EMBL/GenBank/DDBJ whole genome shotgun (WGS) entry which is preliminary data.</text>
</comment>
<keyword evidence="3" id="KW-0862">Zinc</keyword>
<dbReference type="PANTHER" id="PTHR12283:SF6">
    <property type="entry name" value="GLUTAMINYL-PEPTIDE CYCLOTRANSFERASE-RELATED"/>
    <property type="match status" value="1"/>
</dbReference>
<protein>
    <recommendedName>
        <fullName evidence="3">Peptide hydrolase</fullName>
        <ecNumber evidence="3">3.4.-.-</ecNumber>
    </recommendedName>
</protein>
<evidence type="ECO:0000256" key="2">
    <source>
        <dbReference type="ARBA" id="ARBA00023315"/>
    </source>
</evidence>
<keyword evidence="2" id="KW-0012">Acyltransferase</keyword>
<keyword evidence="3" id="KW-0479">Metal-binding</keyword>
<name>A0AAV5RG71_STABA</name>
<dbReference type="GO" id="GO:0006508">
    <property type="term" value="P:proteolysis"/>
    <property type="evidence" value="ECO:0007669"/>
    <property type="project" value="UniProtKB-KW"/>
</dbReference>
<evidence type="ECO:0000256" key="3">
    <source>
        <dbReference type="RuleBase" id="RU361240"/>
    </source>
</evidence>
<accession>A0AAV5RG71</accession>
<feature type="domain" description="Peptidase M28" evidence="4">
    <location>
        <begin position="113"/>
        <end position="300"/>
    </location>
</feature>
<comment type="similarity">
    <text evidence="3">Belongs to the peptidase M28 family.</text>
</comment>
<dbReference type="GO" id="GO:0016603">
    <property type="term" value="F:glutaminyl-peptide cyclotransferase activity"/>
    <property type="evidence" value="ECO:0007669"/>
    <property type="project" value="TreeGrafter"/>
</dbReference>
<keyword evidence="1" id="KW-0808">Transferase</keyword>
<dbReference type="GO" id="GO:0008270">
    <property type="term" value="F:zinc ion binding"/>
    <property type="evidence" value="ECO:0007669"/>
    <property type="project" value="TreeGrafter"/>
</dbReference>
<dbReference type="Gene3D" id="3.40.630.10">
    <property type="entry name" value="Zn peptidases"/>
    <property type="match status" value="1"/>
</dbReference>
<dbReference type="PANTHER" id="PTHR12283">
    <property type="entry name" value="GLUTAMINYL-PEPTIDE CYCLOTRANSFERASE"/>
    <property type="match status" value="1"/>
</dbReference>
<dbReference type="InterPro" id="IPR040234">
    <property type="entry name" value="QC/QCL"/>
</dbReference>
<keyword evidence="3" id="KW-0645">Protease</keyword>
<dbReference type="EMBL" id="BTGC01000003">
    <property type="protein sequence ID" value="GMM50082.1"/>
    <property type="molecule type" value="Genomic_DNA"/>
</dbReference>
<keyword evidence="6" id="KW-1185">Reference proteome</keyword>
<dbReference type="AlphaFoldDB" id="A0AAV5RG71"/>
<evidence type="ECO:0000313" key="5">
    <source>
        <dbReference type="EMBL" id="GMM50082.1"/>
    </source>
</evidence>
<dbReference type="InterPro" id="IPR007484">
    <property type="entry name" value="Peptidase_M28"/>
</dbReference>
<organism evidence="5 6">
    <name type="scientific">Starmerella bacillaris</name>
    <name type="common">Yeast</name>
    <name type="synonym">Candida zemplinina</name>
    <dbReference type="NCBI Taxonomy" id="1247836"/>
    <lineage>
        <taxon>Eukaryota</taxon>
        <taxon>Fungi</taxon>
        <taxon>Dikarya</taxon>
        <taxon>Ascomycota</taxon>
        <taxon>Saccharomycotina</taxon>
        <taxon>Dipodascomycetes</taxon>
        <taxon>Dipodascales</taxon>
        <taxon>Trichomonascaceae</taxon>
        <taxon>Starmerella</taxon>
    </lineage>
</organism>
<keyword evidence="3" id="KW-0378">Hydrolase</keyword>
<reference evidence="5 6" key="1">
    <citation type="journal article" date="2023" name="Elife">
        <title>Identification of key yeast species and microbe-microbe interactions impacting larval growth of Drosophila in the wild.</title>
        <authorList>
            <person name="Mure A."/>
            <person name="Sugiura Y."/>
            <person name="Maeda R."/>
            <person name="Honda K."/>
            <person name="Sakurai N."/>
            <person name="Takahashi Y."/>
            <person name="Watada M."/>
            <person name="Katoh T."/>
            <person name="Gotoh A."/>
            <person name="Gotoh Y."/>
            <person name="Taniguchi I."/>
            <person name="Nakamura K."/>
            <person name="Hayashi T."/>
            <person name="Katayama T."/>
            <person name="Uemura T."/>
            <person name="Hattori Y."/>
        </authorList>
    </citation>
    <scope>NUCLEOTIDE SEQUENCE [LARGE SCALE GENOMIC DNA]</scope>
    <source>
        <strain evidence="5 6">SB-73</strain>
    </source>
</reference>
<dbReference type="Pfam" id="PF04389">
    <property type="entry name" value="Peptidase_M28"/>
    <property type="match status" value="1"/>
</dbReference>
<sequence length="315" mass="35288">MRSSKLALALALIAVGIGLMRLNVFSRVFSSSSRPLSLKSALDPQKGLLLGPLLAPRVPGTAGHVNARNHIVSKLESFGWVVELDKFSADTPLGPVPMANILAYRPGADASNPRPRSTYTLSAHYDSKRTPEGFIGAIDSAFPCALLLYLAALSENKTPDYPFDLIFFDGEEAMVEWSDTDSLYGSRHLATSMAENKTLPNTLVLLDLIGCENWMPIPSWFDKTYKLHSKLSKLNPRIVGGRPIHEYGGYMMDDHIPFLQYDVPVLHLIPPRFPDIWHTLEDDAENLHWPTMVQWTELMQSWLFESEQIPTVERQ</sequence>
<gene>
    <name evidence="5" type="ORF">DASB73_010400</name>
</gene>
<evidence type="ECO:0000256" key="1">
    <source>
        <dbReference type="ARBA" id="ARBA00022679"/>
    </source>
</evidence>
<dbReference type="GO" id="GO:0008233">
    <property type="term" value="F:peptidase activity"/>
    <property type="evidence" value="ECO:0007669"/>
    <property type="project" value="UniProtKB-KW"/>
</dbReference>
<evidence type="ECO:0000259" key="4">
    <source>
        <dbReference type="Pfam" id="PF04389"/>
    </source>
</evidence>
<dbReference type="SUPFAM" id="SSF53187">
    <property type="entry name" value="Zn-dependent exopeptidases"/>
    <property type="match status" value="1"/>
</dbReference>
<dbReference type="Proteomes" id="UP001362899">
    <property type="component" value="Unassembled WGS sequence"/>
</dbReference>